<evidence type="ECO:0000259" key="1">
    <source>
        <dbReference type="Pfam" id="PF00561"/>
    </source>
</evidence>
<name>A0A6J4HJ84_9ACTN</name>
<protein>
    <recommendedName>
        <fullName evidence="1">AB hydrolase-1 domain-containing protein</fullName>
    </recommendedName>
</protein>
<organism evidence="2">
    <name type="scientific">uncultured Acidimicrobiales bacterium</name>
    <dbReference type="NCBI Taxonomy" id="310071"/>
    <lineage>
        <taxon>Bacteria</taxon>
        <taxon>Bacillati</taxon>
        <taxon>Actinomycetota</taxon>
        <taxon>Acidimicrobiia</taxon>
        <taxon>Acidimicrobiales</taxon>
        <taxon>environmental samples</taxon>
    </lineage>
</organism>
<gene>
    <name evidence="2" type="ORF">AVDCRST_MAG76-795</name>
</gene>
<evidence type="ECO:0000313" key="2">
    <source>
        <dbReference type="EMBL" id="CAA9222781.1"/>
    </source>
</evidence>
<dbReference type="Gene3D" id="3.40.50.1820">
    <property type="entry name" value="alpha/beta hydrolase"/>
    <property type="match status" value="1"/>
</dbReference>
<dbReference type="InterPro" id="IPR029058">
    <property type="entry name" value="AB_hydrolase_fold"/>
</dbReference>
<dbReference type="GO" id="GO:0016020">
    <property type="term" value="C:membrane"/>
    <property type="evidence" value="ECO:0007669"/>
    <property type="project" value="TreeGrafter"/>
</dbReference>
<dbReference type="InterPro" id="IPR050266">
    <property type="entry name" value="AB_hydrolase_sf"/>
</dbReference>
<accession>A0A6J4HJ84</accession>
<dbReference type="AlphaFoldDB" id="A0A6J4HJ84"/>
<dbReference type="EMBL" id="CADCSZ010000047">
    <property type="protein sequence ID" value="CAA9222781.1"/>
    <property type="molecule type" value="Genomic_DNA"/>
</dbReference>
<reference evidence="2" key="1">
    <citation type="submission" date="2020-02" db="EMBL/GenBank/DDBJ databases">
        <authorList>
            <person name="Meier V. D."/>
        </authorList>
    </citation>
    <scope>NUCLEOTIDE SEQUENCE</scope>
    <source>
        <strain evidence="2">AVDCRST_MAG76</strain>
    </source>
</reference>
<dbReference type="Pfam" id="PF00561">
    <property type="entry name" value="Abhydrolase_1"/>
    <property type="match status" value="1"/>
</dbReference>
<dbReference type="PANTHER" id="PTHR43798">
    <property type="entry name" value="MONOACYLGLYCEROL LIPASE"/>
    <property type="match status" value="1"/>
</dbReference>
<dbReference type="PANTHER" id="PTHR43798:SF33">
    <property type="entry name" value="HYDROLASE, PUTATIVE (AFU_ORTHOLOGUE AFUA_2G14860)-RELATED"/>
    <property type="match status" value="1"/>
</dbReference>
<sequence>MRDLPGPSSEAPVVLLLHGWTVTADVNWSTSYLALQRRFRVLAMDHRGHGRGIRSLRPFRLEDCADDAAALCHELGVDRIVACGYSMGGPVAQLLWRRHRELVGGLVLCATGRHFGNDPQRARILAISLLGASLASRAVSPLVRAKLVGRLLDARIGDDPRLAWAGDQVRVNDPGAILQAGAALASFDSRPWIGDVDVPSSVVITTGDQVVAVNRQRDLATAIPEARVEEVAGGHSVVVEAPRLFVPALTRACTHAGTGLATVLPRRE</sequence>
<dbReference type="GO" id="GO:0003824">
    <property type="term" value="F:catalytic activity"/>
    <property type="evidence" value="ECO:0007669"/>
    <property type="project" value="UniProtKB-ARBA"/>
</dbReference>
<proteinExistence type="predicted"/>
<dbReference type="SUPFAM" id="SSF53474">
    <property type="entry name" value="alpha/beta-Hydrolases"/>
    <property type="match status" value="1"/>
</dbReference>
<dbReference type="InterPro" id="IPR000073">
    <property type="entry name" value="AB_hydrolase_1"/>
</dbReference>
<feature type="domain" description="AB hydrolase-1" evidence="1">
    <location>
        <begin position="12"/>
        <end position="242"/>
    </location>
</feature>